<name>A0A8A1MAJ5_AJECA</name>
<accession>A0A8A1MAJ5</accession>
<feature type="compositionally biased region" description="Polar residues" evidence="1">
    <location>
        <begin position="97"/>
        <end position="109"/>
    </location>
</feature>
<organism evidence="2 3">
    <name type="scientific">Ajellomyces capsulatus</name>
    <name type="common">Darling's disease fungus</name>
    <name type="synonym">Histoplasma capsulatum</name>
    <dbReference type="NCBI Taxonomy" id="5037"/>
    <lineage>
        <taxon>Eukaryota</taxon>
        <taxon>Fungi</taxon>
        <taxon>Dikarya</taxon>
        <taxon>Ascomycota</taxon>
        <taxon>Pezizomycotina</taxon>
        <taxon>Eurotiomycetes</taxon>
        <taxon>Eurotiomycetidae</taxon>
        <taxon>Onygenales</taxon>
        <taxon>Ajellomycetaceae</taxon>
        <taxon>Histoplasma</taxon>
    </lineage>
</organism>
<protein>
    <submittedName>
        <fullName evidence="2">Uncharacterized protein</fullName>
    </submittedName>
</protein>
<evidence type="ECO:0000313" key="2">
    <source>
        <dbReference type="EMBL" id="QSS63001.1"/>
    </source>
</evidence>
<feature type="compositionally biased region" description="Basic residues" evidence="1">
    <location>
        <begin position="86"/>
        <end position="95"/>
    </location>
</feature>
<gene>
    <name evidence="2" type="ORF">I7I51_00057</name>
</gene>
<dbReference type="VEuPathDB" id="FungiDB:I7I51_00057"/>
<dbReference type="Proteomes" id="UP000663671">
    <property type="component" value="Chromosome 1"/>
</dbReference>
<proteinExistence type="predicted"/>
<feature type="region of interest" description="Disordered" evidence="1">
    <location>
        <begin position="51"/>
        <end position="109"/>
    </location>
</feature>
<dbReference type="EMBL" id="CP069114">
    <property type="protein sequence ID" value="QSS63001.1"/>
    <property type="molecule type" value="Genomic_DNA"/>
</dbReference>
<evidence type="ECO:0000313" key="3">
    <source>
        <dbReference type="Proteomes" id="UP000663671"/>
    </source>
</evidence>
<evidence type="ECO:0000256" key="1">
    <source>
        <dbReference type="SAM" id="MobiDB-lite"/>
    </source>
</evidence>
<sequence length="109" mass="12104">MQTNAATRVTMGEDIMVIFYPCRRVPPYQILGGRVPGPNGLAHIPIHWGSTNPPRLAHPRAPKTENPLASAQTNASTTFDLDNDKRRQRRQRRQQRTITVAGTVSSSDS</sequence>
<dbReference type="AlphaFoldDB" id="A0A8A1MAJ5"/>
<feature type="compositionally biased region" description="Polar residues" evidence="1">
    <location>
        <begin position="67"/>
        <end position="80"/>
    </location>
</feature>
<reference evidence="2" key="1">
    <citation type="submission" date="2021-01" db="EMBL/GenBank/DDBJ databases">
        <title>Chromosome-level genome assembly of a human fungal pathogen reveals clustering of transcriptionally co-regulated genes.</title>
        <authorList>
            <person name="Voorhies M."/>
            <person name="Cohen S."/>
            <person name="Shea T.P."/>
            <person name="Petrus S."/>
            <person name="Munoz J.F."/>
            <person name="Poplawski S."/>
            <person name="Goldman W.E."/>
            <person name="Michael T."/>
            <person name="Cuomo C.A."/>
            <person name="Sil A."/>
            <person name="Beyhan S."/>
        </authorList>
    </citation>
    <scope>NUCLEOTIDE SEQUENCE</scope>
    <source>
        <strain evidence="2">WU24</strain>
    </source>
</reference>